<keyword evidence="3" id="KW-1185">Reference proteome</keyword>
<proteinExistence type="predicted"/>
<dbReference type="Proteomes" id="UP001604277">
    <property type="component" value="Unassembled WGS sequence"/>
</dbReference>
<name>A0ABD1WVC7_9LAMI</name>
<gene>
    <name evidence="2" type="ORF">Fot_07283</name>
</gene>
<sequence length="122" mass="13050">MANSLCSVHLISFKTLDKPGLISGNCANRKVEWINDCTTGSRKANFEALKVKATDKKPSTKVNSIICSDCEGNGSGINSVDHFNGQFKAGTLCWLCRGKKEILCGNCNGAGFIGGFMSTHDD</sequence>
<evidence type="ECO:0000313" key="3">
    <source>
        <dbReference type="Proteomes" id="UP001604277"/>
    </source>
</evidence>
<dbReference type="InterPro" id="IPR057453">
    <property type="entry name" value="BSD2_CRD"/>
</dbReference>
<dbReference type="AlphaFoldDB" id="A0ABD1WVC7"/>
<dbReference type="EMBL" id="JBFOLJ010000002">
    <property type="protein sequence ID" value="KAL2553664.1"/>
    <property type="molecule type" value="Genomic_DNA"/>
</dbReference>
<dbReference type="InterPro" id="IPR036410">
    <property type="entry name" value="HSP_DnaJ_Cys-rich_dom_sf"/>
</dbReference>
<protein>
    <submittedName>
        <fullName evidence="2">DnaJ/Hsp40 cysteine-rich domain superfamily protein</fullName>
    </submittedName>
</protein>
<accession>A0ABD1WVC7</accession>
<dbReference type="SUPFAM" id="SSF57938">
    <property type="entry name" value="DnaJ/Hsp40 cysteine-rich domain"/>
    <property type="match status" value="1"/>
</dbReference>
<dbReference type="Pfam" id="PF25436">
    <property type="entry name" value="BSD2_CRD"/>
    <property type="match status" value="1"/>
</dbReference>
<reference evidence="3" key="1">
    <citation type="submission" date="2024-07" db="EMBL/GenBank/DDBJ databases">
        <title>Two chromosome-level genome assemblies of Korean endemic species Abeliophyllum distichum and Forsythia ovata (Oleaceae).</title>
        <authorList>
            <person name="Jang H."/>
        </authorList>
    </citation>
    <scope>NUCLEOTIDE SEQUENCE [LARGE SCALE GENOMIC DNA]</scope>
</reference>
<comment type="caution">
    <text evidence="2">The sequence shown here is derived from an EMBL/GenBank/DDBJ whole genome shotgun (WGS) entry which is preliminary data.</text>
</comment>
<evidence type="ECO:0000259" key="1">
    <source>
        <dbReference type="Pfam" id="PF25436"/>
    </source>
</evidence>
<evidence type="ECO:0000313" key="2">
    <source>
        <dbReference type="EMBL" id="KAL2553664.1"/>
    </source>
</evidence>
<organism evidence="2 3">
    <name type="scientific">Forsythia ovata</name>
    <dbReference type="NCBI Taxonomy" id="205694"/>
    <lineage>
        <taxon>Eukaryota</taxon>
        <taxon>Viridiplantae</taxon>
        <taxon>Streptophyta</taxon>
        <taxon>Embryophyta</taxon>
        <taxon>Tracheophyta</taxon>
        <taxon>Spermatophyta</taxon>
        <taxon>Magnoliopsida</taxon>
        <taxon>eudicotyledons</taxon>
        <taxon>Gunneridae</taxon>
        <taxon>Pentapetalae</taxon>
        <taxon>asterids</taxon>
        <taxon>lamiids</taxon>
        <taxon>Lamiales</taxon>
        <taxon>Oleaceae</taxon>
        <taxon>Forsythieae</taxon>
        <taxon>Forsythia</taxon>
    </lineage>
</organism>
<feature type="domain" description="BSD2 cysteine rich" evidence="1">
    <location>
        <begin position="64"/>
        <end position="122"/>
    </location>
</feature>